<organism evidence="2">
    <name type="scientific">freshwater metagenome</name>
    <dbReference type="NCBI Taxonomy" id="449393"/>
    <lineage>
        <taxon>unclassified sequences</taxon>
        <taxon>metagenomes</taxon>
        <taxon>ecological metagenomes</taxon>
    </lineage>
</organism>
<evidence type="ECO:0000313" key="2">
    <source>
        <dbReference type="EMBL" id="CAB4789296.1"/>
    </source>
</evidence>
<dbReference type="AlphaFoldDB" id="A0A6J6X1S0"/>
<name>A0A6J6X1S0_9ZZZZ</name>
<evidence type="ECO:0000256" key="1">
    <source>
        <dbReference type="SAM" id="MobiDB-lite"/>
    </source>
</evidence>
<gene>
    <name evidence="2" type="ORF">UFOPK2992_00296</name>
</gene>
<sequence>MSGERTLPWTHQSRALAGYRLRYGDHPVGDGEYVYRYDGTETVQTSVPSARWHPGDTFRVLDRIDHPDWIRVDEDGNAIDNGIASVATLPDDHTSGPATALLGEDAGAHDLSTPETPVAPPVAVPAALAPAKAPVKAAVKAPVKAPVIAVAVPVEAPAKEPATAPAEAPGKTAPRP</sequence>
<dbReference type="EMBL" id="CAFAAI010000029">
    <property type="protein sequence ID" value="CAB4789296.1"/>
    <property type="molecule type" value="Genomic_DNA"/>
</dbReference>
<feature type="region of interest" description="Disordered" evidence="1">
    <location>
        <begin position="156"/>
        <end position="176"/>
    </location>
</feature>
<proteinExistence type="predicted"/>
<protein>
    <submittedName>
        <fullName evidence="2">Unannotated protein</fullName>
    </submittedName>
</protein>
<reference evidence="2" key="1">
    <citation type="submission" date="2020-05" db="EMBL/GenBank/DDBJ databases">
        <authorList>
            <person name="Chiriac C."/>
            <person name="Salcher M."/>
            <person name="Ghai R."/>
            <person name="Kavagutti S V."/>
        </authorList>
    </citation>
    <scope>NUCLEOTIDE SEQUENCE</scope>
</reference>
<accession>A0A6J6X1S0</accession>